<organism evidence="10 11">
    <name type="scientific">Musa acuminata subsp. malaccensis</name>
    <name type="common">Wild banana</name>
    <name type="synonym">Musa malaccensis</name>
    <dbReference type="NCBI Taxonomy" id="214687"/>
    <lineage>
        <taxon>Eukaryota</taxon>
        <taxon>Viridiplantae</taxon>
        <taxon>Streptophyta</taxon>
        <taxon>Embryophyta</taxon>
        <taxon>Tracheophyta</taxon>
        <taxon>Spermatophyta</taxon>
        <taxon>Magnoliopsida</taxon>
        <taxon>Liliopsida</taxon>
        <taxon>Zingiberales</taxon>
        <taxon>Musaceae</taxon>
        <taxon>Musa</taxon>
    </lineage>
</organism>
<dbReference type="PROSITE" id="PS51666">
    <property type="entry name" value="QLQ"/>
    <property type="match status" value="1"/>
</dbReference>
<reference evidence="9" key="1">
    <citation type="submission" date="2021-03" db="EMBL/GenBank/DDBJ databases">
        <authorList>
            <consortium name="Genoscope - CEA"/>
            <person name="William W."/>
        </authorList>
    </citation>
    <scope>NUCLEOTIDE SEQUENCE</scope>
    <source>
        <strain evidence="9">Doubled-haploid Pahang</strain>
    </source>
</reference>
<evidence type="ECO:0000256" key="5">
    <source>
        <dbReference type="RuleBase" id="RU367127"/>
    </source>
</evidence>
<keyword evidence="5" id="KW-0804">Transcription</keyword>
<evidence type="ECO:0000313" key="11">
    <source>
        <dbReference type="Proteomes" id="UP000012960"/>
    </source>
</evidence>
<dbReference type="InterPro" id="IPR014978">
    <property type="entry name" value="Gln-Leu-Gln_QLQ"/>
</dbReference>
<evidence type="ECO:0000256" key="3">
    <source>
        <dbReference type="ARBA" id="ARBA00023242"/>
    </source>
</evidence>
<dbReference type="Pfam" id="PF08879">
    <property type="entry name" value="WRC"/>
    <property type="match status" value="1"/>
</dbReference>
<comment type="subcellular location">
    <subcellularLocation>
        <location evidence="1 4 5">Nucleus</location>
    </subcellularLocation>
</comment>
<evidence type="ECO:0000256" key="4">
    <source>
        <dbReference type="PROSITE-ProRule" id="PRU01002"/>
    </source>
</evidence>
<feature type="region of interest" description="Disordered" evidence="6">
    <location>
        <begin position="20"/>
        <end position="57"/>
    </location>
</feature>
<feature type="domain" description="WRC" evidence="8">
    <location>
        <begin position="222"/>
        <end position="266"/>
    </location>
</feature>
<feature type="compositionally biased region" description="Polar residues" evidence="6">
    <location>
        <begin position="282"/>
        <end position="304"/>
    </location>
</feature>
<dbReference type="InterPro" id="IPR014977">
    <property type="entry name" value="WRC_dom"/>
</dbReference>
<dbReference type="Pfam" id="PF08880">
    <property type="entry name" value="QLQ"/>
    <property type="match status" value="1"/>
</dbReference>
<proteinExistence type="inferred from homology"/>
<protein>
    <recommendedName>
        <fullName evidence="5">Growth-regulating factor</fullName>
    </recommendedName>
</protein>
<feature type="region of interest" description="Disordered" evidence="6">
    <location>
        <begin position="275"/>
        <end position="304"/>
    </location>
</feature>
<evidence type="ECO:0000313" key="10">
    <source>
        <dbReference type="EnsemblPlants" id="Ma06_p26200.1"/>
    </source>
</evidence>
<evidence type="ECO:0000313" key="9">
    <source>
        <dbReference type="EMBL" id="CAG1847445.1"/>
    </source>
</evidence>
<dbReference type="GO" id="GO:0032502">
    <property type="term" value="P:developmental process"/>
    <property type="evidence" value="ECO:0007669"/>
    <property type="project" value="InterPro"/>
</dbReference>
<evidence type="ECO:0000256" key="2">
    <source>
        <dbReference type="ARBA" id="ARBA00008122"/>
    </source>
</evidence>
<dbReference type="PROSITE" id="PS51667">
    <property type="entry name" value="WRC"/>
    <property type="match status" value="1"/>
</dbReference>
<gene>
    <name evidence="9" type="ORF">GSMUA_172400.1</name>
</gene>
<evidence type="ECO:0000259" key="8">
    <source>
        <dbReference type="PROSITE" id="PS51667"/>
    </source>
</evidence>
<dbReference type="FunCoup" id="A0A804JKK6">
    <property type="interactions" value="1572"/>
</dbReference>
<feature type="short sequence motif" description="Bipartite nuclear localization signal" evidence="4">
    <location>
        <begin position="227"/>
        <end position="237"/>
    </location>
</feature>
<dbReference type="PANTHER" id="PTHR31602:SF42">
    <property type="entry name" value="GROWTH-REGULATING FACTOR 2"/>
    <property type="match status" value="1"/>
</dbReference>
<feature type="domain" description="QLQ" evidence="7">
    <location>
        <begin position="153"/>
        <end position="188"/>
    </location>
</feature>
<keyword evidence="5" id="KW-0805">Transcription regulation</keyword>
<name>A0A804JKK6_MUSAM</name>
<comment type="similarity">
    <text evidence="2 5">Belongs to the GRF family.</text>
</comment>
<dbReference type="Proteomes" id="UP000012960">
    <property type="component" value="Unplaced"/>
</dbReference>
<dbReference type="AlphaFoldDB" id="A0A804JKK6"/>
<dbReference type="PANTHER" id="PTHR31602">
    <property type="entry name" value="GROWTH-REGULATING FACTOR 5"/>
    <property type="match status" value="1"/>
</dbReference>
<sequence>MDFGGVVDMDMLVAASSDAGGVYSSSMTSSDTELSRQRVLSGSSLQKNETSPEAEDHDMRCLKLARTEPKVAPTAKVAPFLVPSYPYLFPDGAQMLSFSSTFKQEATPPDGTLPYQHHRSAPTSTPSCLRNAGLCSGSFDVNMNEVLARVRWPFTPTQWLELERQALIYKHIVANVAIPPSLFIPFRTSLSTFGFSSLPVGSFGSSTFGWGLYHQGYSGNDDPEPGRCRRTDGKKWRCSREAVADQKYCERHINRGRHRSRKHVEGRTSHAMKAIPALAPSPSVSANQSSGISGKLATSQHQTESLQTNMTNCCPAQFDRITMSNGNVNGRTQNSKDLSMLDSFNSRSMSNLFPVSEEHDPFKGSSSETELGHISMDSLLKPQSSSFSDNISYITIPMLNNQQTETHPLRPFTDDWPRNQSDHSNISRSEEYDTIDVGLGAAAPSEASNCQPGWLPISWESSMAGPLGEVLNNNTSNVDDQCRNLLSSSVNFLTDSCGLHTWLESSPTGILQKTSFCSVSSSTRSSPRVENHKSHESNGSMCDDIFGSTKVDLPTIPS</sequence>
<dbReference type="InterPro" id="IPR031137">
    <property type="entry name" value="GRF"/>
</dbReference>
<comment type="function">
    <text evidence="5">Transcription activator.</text>
</comment>
<dbReference type="Gramene" id="Ma06_t26200.1">
    <property type="protein sequence ID" value="Ma06_p26200.1"/>
    <property type="gene ID" value="Ma06_g26200"/>
</dbReference>
<comment type="domain">
    <text evidence="5">The QLQ domain and WRC domain may be involved in protein-protein interaction and DNA-binding, respectively.</text>
</comment>
<reference evidence="10" key="2">
    <citation type="submission" date="2021-05" db="UniProtKB">
        <authorList>
            <consortium name="EnsemblPlants"/>
        </authorList>
    </citation>
    <scope>IDENTIFICATION</scope>
    <source>
        <strain evidence="10">subsp. malaccensis</strain>
    </source>
</reference>
<dbReference type="EMBL" id="HG996471">
    <property type="protein sequence ID" value="CAG1847445.1"/>
    <property type="molecule type" value="Genomic_DNA"/>
</dbReference>
<dbReference type="GO" id="GO:0006355">
    <property type="term" value="P:regulation of DNA-templated transcription"/>
    <property type="evidence" value="ECO:0007669"/>
    <property type="project" value="InterPro"/>
</dbReference>
<feature type="region of interest" description="Disordered" evidence="6">
    <location>
        <begin position="522"/>
        <end position="541"/>
    </location>
</feature>
<feature type="compositionally biased region" description="Polar residues" evidence="6">
    <location>
        <begin position="38"/>
        <end position="51"/>
    </location>
</feature>
<dbReference type="GO" id="GO:0005634">
    <property type="term" value="C:nucleus"/>
    <property type="evidence" value="ECO:0007669"/>
    <property type="project" value="UniProtKB-SubCell"/>
</dbReference>
<feature type="compositionally biased region" description="Basic and acidic residues" evidence="6">
    <location>
        <begin position="527"/>
        <end position="536"/>
    </location>
</feature>
<evidence type="ECO:0000259" key="7">
    <source>
        <dbReference type="PROSITE" id="PS51666"/>
    </source>
</evidence>
<dbReference type="SMART" id="SM00951">
    <property type="entry name" value="QLQ"/>
    <property type="match status" value="1"/>
</dbReference>
<dbReference type="InParanoid" id="A0A804JKK6"/>
<evidence type="ECO:0000256" key="6">
    <source>
        <dbReference type="SAM" id="MobiDB-lite"/>
    </source>
</evidence>
<keyword evidence="11" id="KW-1185">Reference proteome</keyword>
<evidence type="ECO:0000256" key="1">
    <source>
        <dbReference type="ARBA" id="ARBA00004123"/>
    </source>
</evidence>
<dbReference type="EnsemblPlants" id="Ma06_t26200.1">
    <property type="protein sequence ID" value="Ma06_p26200.1"/>
    <property type="gene ID" value="Ma06_g26200"/>
</dbReference>
<dbReference type="GO" id="GO:0006351">
    <property type="term" value="P:DNA-templated transcription"/>
    <property type="evidence" value="ECO:0007669"/>
    <property type="project" value="UniProtKB-UniRule"/>
</dbReference>
<feature type="short sequence motif" description="Bipartite nuclear localization signal" evidence="4">
    <location>
        <begin position="255"/>
        <end position="262"/>
    </location>
</feature>
<keyword evidence="3 4" id="KW-0539">Nucleus</keyword>
<accession>A0A804JKK6</accession>
<dbReference type="GO" id="GO:0005524">
    <property type="term" value="F:ATP binding"/>
    <property type="evidence" value="ECO:0007669"/>
    <property type="project" value="UniProtKB-UniRule"/>
</dbReference>
<keyword evidence="5" id="KW-0010">Activator</keyword>